<sequence length="272" mass="32360">MKTQQLQPTRSKSTSQTGSALTSNGLLRNSNKEETNPHWTKDHSLILIDCYKLFRSKVGGIDIKNLKKMWEVIARYILEKHNLQYTPVNCENRWRVLERNYKKYIENNSQTGRGRKYFEFAEQMGTIFNKKRNVNPEILLTSSSVILNDKLNTEEILEVPSMEKDIENVEPNREDNTTKISVKKTTTRNKIKTQLHSTKYKKQSILEQMRIDRKHYQEESLMLKKVKMEQMLEMEKEKLNIKKRRNELLEKRNKLIEEMVQNKNFSNIDFLS</sequence>
<evidence type="ECO:0000313" key="4">
    <source>
        <dbReference type="EMBL" id="KAL1493779.1"/>
    </source>
</evidence>
<dbReference type="EMBL" id="JBDJPC010000007">
    <property type="protein sequence ID" value="KAL1493779.1"/>
    <property type="molecule type" value="Genomic_DNA"/>
</dbReference>
<dbReference type="InterPro" id="IPR001005">
    <property type="entry name" value="SANT/Myb"/>
</dbReference>
<name>A0ABD1EGG1_HYPHA</name>
<feature type="compositionally biased region" description="Polar residues" evidence="2">
    <location>
        <begin position="1"/>
        <end position="29"/>
    </location>
</feature>
<gene>
    <name evidence="4" type="ORF">ABEB36_009468</name>
</gene>
<protein>
    <recommendedName>
        <fullName evidence="3">Myb-like domain-containing protein</fullName>
    </recommendedName>
</protein>
<evidence type="ECO:0000256" key="1">
    <source>
        <dbReference type="SAM" id="Coils"/>
    </source>
</evidence>
<dbReference type="Gene3D" id="1.10.10.60">
    <property type="entry name" value="Homeodomain-like"/>
    <property type="match status" value="1"/>
</dbReference>
<evidence type="ECO:0000259" key="3">
    <source>
        <dbReference type="PROSITE" id="PS50090"/>
    </source>
</evidence>
<dbReference type="AlphaFoldDB" id="A0ABD1EGG1"/>
<comment type="caution">
    <text evidence="4">The sequence shown here is derived from an EMBL/GenBank/DDBJ whole genome shotgun (WGS) entry which is preliminary data.</text>
</comment>
<evidence type="ECO:0000256" key="2">
    <source>
        <dbReference type="SAM" id="MobiDB-lite"/>
    </source>
</evidence>
<keyword evidence="5" id="KW-1185">Reference proteome</keyword>
<dbReference type="InterPro" id="IPR044822">
    <property type="entry name" value="Myb_DNA-bind_4"/>
</dbReference>
<accession>A0ABD1EGG1</accession>
<keyword evidence="1" id="KW-0175">Coiled coil</keyword>
<feature type="region of interest" description="Disordered" evidence="2">
    <location>
        <begin position="1"/>
        <end position="37"/>
    </location>
</feature>
<dbReference type="Proteomes" id="UP001566132">
    <property type="component" value="Unassembled WGS sequence"/>
</dbReference>
<feature type="coiled-coil region" evidence="1">
    <location>
        <begin position="225"/>
        <end position="259"/>
    </location>
</feature>
<proteinExistence type="predicted"/>
<organism evidence="4 5">
    <name type="scientific">Hypothenemus hampei</name>
    <name type="common">Coffee berry borer</name>
    <dbReference type="NCBI Taxonomy" id="57062"/>
    <lineage>
        <taxon>Eukaryota</taxon>
        <taxon>Metazoa</taxon>
        <taxon>Ecdysozoa</taxon>
        <taxon>Arthropoda</taxon>
        <taxon>Hexapoda</taxon>
        <taxon>Insecta</taxon>
        <taxon>Pterygota</taxon>
        <taxon>Neoptera</taxon>
        <taxon>Endopterygota</taxon>
        <taxon>Coleoptera</taxon>
        <taxon>Polyphaga</taxon>
        <taxon>Cucujiformia</taxon>
        <taxon>Curculionidae</taxon>
        <taxon>Scolytinae</taxon>
        <taxon>Hypothenemus</taxon>
    </lineage>
</organism>
<feature type="domain" description="Myb-like" evidence="3">
    <location>
        <begin position="31"/>
        <end position="98"/>
    </location>
</feature>
<evidence type="ECO:0000313" key="5">
    <source>
        <dbReference type="Proteomes" id="UP001566132"/>
    </source>
</evidence>
<dbReference type="PROSITE" id="PS50090">
    <property type="entry name" value="MYB_LIKE"/>
    <property type="match status" value="1"/>
</dbReference>
<dbReference type="Pfam" id="PF13837">
    <property type="entry name" value="Myb_DNA-bind_4"/>
    <property type="match status" value="1"/>
</dbReference>
<reference evidence="4 5" key="1">
    <citation type="submission" date="2024-05" db="EMBL/GenBank/DDBJ databases">
        <title>Genetic variation in Jamaican populations of the coffee berry borer (Hypothenemus hampei).</title>
        <authorList>
            <person name="Errbii M."/>
            <person name="Myrie A."/>
        </authorList>
    </citation>
    <scope>NUCLEOTIDE SEQUENCE [LARGE SCALE GENOMIC DNA]</scope>
    <source>
        <strain evidence="4">JA-Hopewell-2020-01-JO</strain>
        <tissue evidence="4">Whole body</tissue>
    </source>
</reference>